<protein>
    <submittedName>
        <fullName evidence="3">Ovule protein</fullName>
    </submittedName>
</protein>
<proteinExistence type="predicted"/>
<organism evidence="2 3">
    <name type="scientific">Ascaris lumbricoides</name>
    <name type="common">Giant roundworm</name>
    <dbReference type="NCBI Taxonomy" id="6252"/>
    <lineage>
        <taxon>Eukaryota</taxon>
        <taxon>Metazoa</taxon>
        <taxon>Ecdysozoa</taxon>
        <taxon>Nematoda</taxon>
        <taxon>Chromadorea</taxon>
        <taxon>Rhabditida</taxon>
        <taxon>Spirurina</taxon>
        <taxon>Ascaridomorpha</taxon>
        <taxon>Ascaridoidea</taxon>
        <taxon>Ascarididae</taxon>
        <taxon>Ascaris</taxon>
    </lineage>
</organism>
<evidence type="ECO:0000256" key="1">
    <source>
        <dbReference type="SAM" id="MobiDB-lite"/>
    </source>
</evidence>
<evidence type="ECO:0000313" key="2">
    <source>
        <dbReference type="Proteomes" id="UP000036681"/>
    </source>
</evidence>
<dbReference type="Proteomes" id="UP000036681">
    <property type="component" value="Unplaced"/>
</dbReference>
<keyword evidence="2" id="KW-1185">Reference proteome</keyword>
<feature type="region of interest" description="Disordered" evidence="1">
    <location>
        <begin position="28"/>
        <end position="70"/>
    </location>
</feature>
<evidence type="ECO:0000313" key="3">
    <source>
        <dbReference type="WBParaSite" id="ALUE_0002014401-mRNA-1"/>
    </source>
</evidence>
<feature type="compositionally biased region" description="Polar residues" evidence="1">
    <location>
        <begin position="52"/>
        <end position="63"/>
    </location>
</feature>
<dbReference type="WBParaSite" id="ALUE_0002014401-mRNA-1">
    <property type="protein sequence ID" value="ALUE_0002014401-mRNA-1"/>
    <property type="gene ID" value="ALUE_0002014401"/>
</dbReference>
<accession>A0A0M3IN16</accession>
<sequence length="70" mass="7790">MWMSQLMVLGEDTRCLCVFSMGKHSKNKKLHKTLSGEGTKLSGENSEKKTNSAENLLQPSGQEKSACRFL</sequence>
<dbReference type="AlphaFoldDB" id="A0A0M3IN16"/>
<name>A0A0M3IN16_ASCLU</name>
<reference evidence="3" key="1">
    <citation type="submission" date="2017-02" db="UniProtKB">
        <authorList>
            <consortium name="WormBaseParasite"/>
        </authorList>
    </citation>
    <scope>IDENTIFICATION</scope>
</reference>